<evidence type="ECO:0000256" key="2">
    <source>
        <dbReference type="ARBA" id="ARBA00022729"/>
    </source>
</evidence>
<evidence type="ECO:0000256" key="4">
    <source>
        <dbReference type="ARBA" id="ARBA00023157"/>
    </source>
</evidence>
<dbReference type="InterPro" id="IPR000177">
    <property type="entry name" value="Apple"/>
</dbReference>
<dbReference type="InterPro" id="IPR041246">
    <property type="entry name" value="Bact_MG10"/>
</dbReference>
<dbReference type="PANTHER" id="PTHR40094:SF1">
    <property type="entry name" value="UBIQUITIN DOMAIN-CONTAINING PROTEIN"/>
    <property type="match status" value="1"/>
</dbReference>
<dbReference type="SMART" id="SM01360">
    <property type="entry name" value="A2M"/>
    <property type="match status" value="1"/>
</dbReference>
<dbReference type="InterPro" id="IPR021868">
    <property type="entry name" value="Alpha_2_Macroglob_MG3"/>
</dbReference>
<dbReference type="InterPro" id="IPR003609">
    <property type="entry name" value="Pan_app"/>
</dbReference>
<keyword evidence="4" id="KW-1015">Disulfide bond</keyword>
<evidence type="ECO:0000256" key="1">
    <source>
        <dbReference type="ARBA" id="ARBA00010556"/>
    </source>
</evidence>
<dbReference type="InterPro" id="IPR051802">
    <property type="entry name" value="YfhM-like"/>
</dbReference>
<dbReference type="InterPro" id="IPR041203">
    <property type="entry name" value="Bact_A2M_MG5"/>
</dbReference>
<dbReference type="OrthoDB" id="9767116at2"/>
<dbReference type="PANTHER" id="PTHR40094">
    <property type="entry name" value="ALPHA-2-MACROGLOBULIN HOMOLOG"/>
    <property type="match status" value="1"/>
</dbReference>
<keyword evidence="8" id="KW-1185">Reference proteome</keyword>
<evidence type="ECO:0000256" key="3">
    <source>
        <dbReference type="ARBA" id="ARBA00022737"/>
    </source>
</evidence>
<dbReference type="Pfam" id="PF00024">
    <property type="entry name" value="PAN_1"/>
    <property type="match status" value="1"/>
</dbReference>
<dbReference type="STRING" id="391937.NA2_11390"/>
<dbReference type="Gene3D" id="2.60.40.1930">
    <property type="match status" value="1"/>
</dbReference>
<dbReference type="InterPro" id="IPR002890">
    <property type="entry name" value="MG2"/>
</dbReference>
<dbReference type="Pfam" id="PF00207">
    <property type="entry name" value="A2M"/>
    <property type="match status" value="1"/>
</dbReference>
<dbReference type="SMART" id="SM01359">
    <property type="entry name" value="A2M_N_2"/>
    <property type="match status" value="1"/>
</dbReference>
<evidence type="ECO:0000313" key="7">
    <source>
        <dbReference type="EMBL" id="EKF18784.1"/>
    </source>
</evidence>
<reference evidence="7 8" key="1">
    <citation type="journal article" date="2012" name="J. Bacteriol.">
        <title>Genome Sequence of Nitratireductor pacificus Type Strain pht-3B.</title>
        <authorList>
            <person name="Lai Q."/>
            <person name="Li G."/>
            <person name="Shao Z."/>
        </authorList>
    </citation>
    <scope>NUCLEOTIDE SEQUENCE [LARGE SCALE GENOMIC DNA]</scope>
    <source>
        <strain evidence="8">pht-3B</strain>
    </source>
</reference>
<feature type="domain" description="Apple" evidence="6">
    <location>
        <begin position="23"/>
        <end position="91"/>
    </location>
</feature>
<dbReference type="Proteomes" id="UP000006786">
    <property type="component" value="Unassembled WGS sequence"/>
</dbReference>
<evidence type="ECO:0000259" key="6">
    <source>
        <dbReference type="PROSITE" id="PS50948"/>
    </source>
</evidence>
<dbReference type="PATRIC" id="fig|391937.3.peg.2348"/>
<comment type="caution">
    <text evidence="7">The sequence shown here is derived from an EMBL/GenBank/DDBJ whole genome shotgun (WGS) entry which is preliminary data.</text>
</comment>
<dbReference type="Pfam" id="PF07678">
    <property type="entry name" value="TED_complement"/>
    <property type="match status" value="1"/>
</dbReference>
<comment type="similarity">
    <text evidence="1">Belongs to the protease inhibitor I39 (alpha-2-macroglobulin) family. Bacterial alpha-2-macroglobulin subfamily.</text>
</comment>
<dbReference type="Gene3D" id="1.50.10.20">
    <property type="match status" value="1"/>
</dbReference>
<evidence type="ECO:0000256" key="5">
    <source>
        <dbReference type="SAM" id="SignalP"/>
    </source>
</evidence>
<dbReference type="SMART" id="SM01419">
    <property type="entry name" value="Thiol-ester_cl"/>
    <property type="match status" value="1"/>
</dbReference>
<dbReference type="InterPro" id="IPR011626">
    <property type="entry name" value="Alpha-macroglobulin_TED"/>
</dbReference>
<dbReference type="RefSeq" id="WP_008597019.1">
    <property type="nucleotide sequence ID" value="NZ_AMRM01000011.1"/>
</dbReference>
<feature type="chain" id="PRO_5003863123" evidence="5">
    <location>
        <begin position="24"/>
        <end position="1821"/>
    </location>
</feature>
<accession>K2LLY9</accession>
<dbReference type="PROSITE" id="PS50948">
    <property type="entry name" value="PAN"/>
    <property type="match status" value="1"/>
</dbReference>
<dbReference type="CDD" id="cd01100">
    <property type="entry name" value="APPLE_Factor_XI_like"/>
    <property type="match status" value="1"/>
</dbReference>
<protein>
    <submittedName>
        <fullName evidence="7">Alpha-2-macroglobulin-like protein</fullName>
    </submittedName>
</protein>
<dbReference type="Pfam" id="PF07703">
    <property type="entry name" value="A2M_BRD"/>
    <property type="match status" value="1"/>
</dbReference>
<dbReference type="eggNOG" id="COG2373">
    <property type="taxonomic scope" value="Bacteria"/>
</dbReference>
<gene>
    <name evidence="7" type="ORF">NA2_11390</name>
</gene>
<sequence length="1821" mass="194212">MRAARGLSLFLALFFGITLSAAAQDARRIVTSDNGDYFGFDLRTEQDVSLDQCKAACLGDAQCRAFTYNTRAEWCFLKSDFNRLNSFDDAVAGKVVTAGGGEDIGAAPELRFVPEHVLREAEQYRGEVMRDANAGEAGFVSLVSGAGQALASGNARGAMHDYQAAIAVEPENAALWTGLARAVTAMQLTGNESIYALQRAGTGAGVIAYDLSRSTEGRADALAALAGALERRNLFRPALSAYEASLALQPAPQVQALYADLKRRKGFRVLDHTVDSDSASPRVCVQFSEDLVKSGIDYAKYMTVENQRSVAIDQGDKELCVAGLKHGEQYRIVVRQGLPAAIGEVIAEPVPLEIYVRDRAPSLRFTGDNFVLPSSARRGIPFVSVNAASAKLVLYRVGDRGLARLLTESKFLRQLDGYEVDQVADEMGEPVWEGTVEIASELNKDVVTSIPIDEAVPERRPGIYMLTAVPEGDTSETWNSRATQWFLVSDIGLSTFTGNDGLSVFARSLASAAPAAGLKLKLLARNNEVLGEAETDADGRAVFSPGLSRGTAGLAPAAIIAENGEDDFVFLDMTRAGFDLSDRGVTGRPSPGPLDAFAWTERGIYRAGETVHASALLRDPSADAVDDLPLTFIFRRPDGVESRRIVSQGADLGGHGVDLPLPETAMRGTWTLSIHTDPKQTALSEKTFLVEDFVPDRTEFDLTSADAEIPVGGATQVTLDGRYLYGAPATGMTLEGQLTIDTTRAWEAFPGYVFGLEDEEDVDASRTALTGLPETDADGRAVFDISVDNAPSTTQLLTAEVRVQMREAGGRAVERAIDIGIAPQTEMIGIRPEFSGGQVPEGGTANFRVIAVDPDGNRVAMPGIKWSLLKVERRYQWYRNEGSWNYEPITSTSLVQEGTVAATADSEPQIGVSVDWGRYRLEVEGPEADGPISSVEFTSGWYVEASSTETPDGLEVALDREGYAVGDTAKLKIAPRFAGEVLVTVGAESLLQTFTASVPEEGTTLDIPVTEAFGAGAYVTATLYRPGDAAENRLPMRAIGVRWLKVDPGARKLALDLATAEKVRPSETLTIPVSVGGLAAGEEAYVTVAAVDVGILNLTRYEAPDPDGWYFGQRMLGLEMRDIYERLIDGSLGAAGRLRTGGDGGGMTATGSPPTEKLIAFHSGIVRLDAEGKADIAFEIPQFNGTARVMAVAWSKSGVGSAAKDVIIRDPVVLTTSLPRFMAPGDEARLLLEVANTDGPAGDYALTVTTEGAVGADLRSVPSSLTLAAGGKTSLSLPLSAQDAGPAGITVALSHPSGLAVEKTVGLQVRPGVMPVASRRVVALAANGGSLTLDGELLADSFADGASVSVSVSRAEAFDIPALLMSLDRYPYGCAEQTTSRALPLLYVSELSKAAGLEDDPAIKERIEDAIRRVLSYQSSSGSFGMWGPGSGDLWLDAYVTDFLTRAREQGFPVAEQAMAQALQNLQNSLAYDTDVQSRGGEIAYALYVMARNRKASAGDLRYYLDTRLDDFATPLARAQLAAGVALYGDAQRAETGFASAFRLAQAGRGGYSARSDYGSRLRDGAALLALAAESRPEPALVPQMIGLVSDMRGATRYMSTQDEAWMLLAARALSQSSDDIALIVDGTAHSGAFSRRMSGAEVSSTPLTLANRGTDPVNAVITTVAAPQQPLPAGGEGFTIARTYYRLDGTEMNVSEARQNERYVVVLNVTEANAWPSRILVSDLLPAGFEIDNPRLVGSADLANFEWLGETSAVHTEFRDDRFIAAFDRNGGSERDFRLAYVVRAVTPGVYTHPAASVEDMYRPQLSARTATGFMEVLGQ</sequence>
<dbReference type="Pfam" id="PF17962">
    <property type="entry name" value="bMG6"/>
    <property type="match status" value="1"/>
</dbReference>
<dbReference type="Gene3D" id="1.25.40.10">
    <property type="entry name" value="Tetratricopeptide repeat domain"/>
    <property type="match status" value="1"/>
</dbReference>
<dbReference type="CDD" id="cd02891">
    <property type="entry name" value="A2M_like"/>
    <property type="match status" value="1"/>
</dbReference>
<evidence type="ECO:0000313" key="8">
    <source>
        <dbReference type="Proteomes" id="UP000006786"/>
    </source>
</evidence>
<dbReference type="InterPro" id="IPR041462">
    <property type="entry name" value="Bact_A2M_MG6"/>
</dbReference>
<dbReference type="Pfam" id="PF17973">
    <property type="entry name" value="bMG10"/>
    <property type="match status" value="1"/>
</dbReference>
<dbReference type="InterPro" id="IPR026284">
    <property type="entry name" value="A2MG_proteobact"/>
</dbReference>
<dbReference type="SUPFAM" id="SSF48239">
    <property type="entry name" value="Terpenoid cyclases/Protein prenyltransferases"/>
    <property type="match status" value="1"/>
</dbReference>
<feature type="signal peptide" evidence="5">
    <location>
        <begin position="1"/>
        <end position="23"/>
    </location>
</feature>
<dbReference type="PIRSF" id="PIRSF038980">
    <property type="entry name" value="A2M_bac"/>
    <property type="match status" value="1"/>
</dbReference>
<organism evidence="7 8">
    <name type="scientific">Nitratireductor pacificus pht-3B</name>
    <dbReference type="NCBI Taxonomy" id="391937"/>
    <lineage>
        <taxon>Bacteria</taxon>
        <taxon>Pseudomonadati</taxon>
        <taxon>Pseudomonadota</taxon>
        <taxon>Alphaproteobacteria</taxon>
        <taxon>Hyphomicrobiales</taxon>
        <taxon>Phyllobacteriaceae</taxon>
        <taxon>Nitratireductor</taxon>
    </lineage>
</organism>
<dbReference type="InterPro" id="IPR011990">
    <property type="entry name" value="TPR-like_helical_dom_sf"/>
</dbReference>
<dbReference type="GO" id="GO:0005615">
    <property type="term" value="C:extracellular space"/>
    <property type="evidence" value="ECO:0007669"/>
    <property type="project" value="InterPro"/>
</dbReference>
<dbReference type="Pfam" id="PF11974">
    <property type="entry name" value="bMG3"/>
    <property type="match status" value="1"/>
</dbReference>
<dbReference type="SUPFAM" id="SSF57414">
    <property type="entry name" value="Hairpin loop containing domain-like"/>
    <property type="match status" value="1"/>
</dbReference>
<keyword evidence="2 5" id="KW-0732">Signal</keyword>
<dbReference type="Pfam" id="PF21142">
    <property type="entry name" value="A2M_bMG2"/>
    <property type="match status" value="1"/>
</dbReference>
<dbReference type="Pfam" id="PF01835">
    <property type="entry name" value="MG2"/>
    <property type="match status" value="1"/>
</dbReference>
<dbReference type="InterPro" id="IPR011625">
    <property type="entry name" value="A2M_N_BRD"/>
</dbReference>
<dbReference type="InterPro" id="IPR049120">
    <property type="entry name" value="A2M_bMG2"/>
</dbReference>
<name>K2LLY9_9HYPH</name>
<dbReference type="InterPro" id="IPR008930">
    <property type="entry name" value="Terpenoid_cyclase/PrenylTrfase"/>
</dbReference>
<dbReference type="GO" id="GO:0004866">
    <property type="term" value="F:endopeptidase inhibitor activity"/>
    <property type="evidence" value="ECO:0007669"/>
    <property type="project" value="InterPro"/>
</dbReference>
<keyword evidence="3" id="KW-0677">Repeat</keyword>
<dbReference type="GO" id="GO:0006508">
    <property type="term" value="P:proteolysis"/>
    <property type="evidence" value="ECO:0007669"/>
    <property type="project" value="InterPro"/>
</dbReference>
<dbReference type="Gene3D" id="3.50.4.10">
    <property type="entry name" value="Hepatocyte Growth Factor"/>
    <property type="match status" value="1"/>
</dbReference>
<dbReference type="InterPro" id="IPR047565">
    <property type="entry name" value="Alpha-macroglob_thiol-ester_cl"/>
</dbReference>
<dbReference type="EMBL" id="AMRM01000011">
    <property type="protein sequence ID" value="EKF18784.1"/>
    <property type="molecule type" value="Genomic_DNA"/>
</dbReference>
<proteinExistence type="inferred from homology"/>
<dbReference type="InterPro" id="IPR001599">
    <property type="entry name" value="Macroglobln_a2"/>
</dbReference>
<dbReference type="Pfam" id="PF17972">
    <property type="entry name" value="bMG5"/>
    <property type="match status" value="1"/>
</dbReference>